<feature type="compositionally biased region" description="Polar residues" evidence="1">
    <location>
        <begin position="22"/>
        <end position="31"/>
    </location>
</feature>
<accession>A0A6A4IA53</accession>
<dbReference type="OrthoDB" id="265717at2759"/>
<dbReference type="SMART" id="SM00317">
    <property type="entry name" value="SET"/>
    <property type="match status" value="1"/>
</dbReference>
<evidence type="ECO:0000313" key="4">
    <source>
        <dbReference type="Proteomes" id="UP000799118"/>
    </source>
</evidence>
<dbReference type="SUPFAM" id="SSF82199">
    <property type="entry name" value="SET domain"/>
    <property type="match status" value="1"/>
</dbReference>
<dbReference type="PROSITE" id="PS50280">
    <property type="entry name" value="SET"/>
    <property type="match status" value="1"/>
</dbReference>
<keyword evidence="4" id="KW-1185">Reference proteome</keyword>
<feature type="domain" description="SET" evidence="2">
    <location>
        <begin position="93"/>
        <end position="246"/>
    </location>
</feature>
<proteinExistence type="predicted"/>
<evidence type="ECO:0000313" key="3">
    <source>
        <dbReference type="EMBL" id="KAE9407491.1"/>
    </source>
</evidence>
<dbReference type="InterPro" id="IPR053185">
    <property type="entry name" value="SET_domain_protein"/>
</dbReference>
<name>A0A6A4IA53_9AGAR</name>
<sequence length="376" mass="41873">MQRGFLNRSSATSANNHASASETIPSSQSGPRTRIISENPRIVQSDYDFPEGPYYLYVPHGENTSVIVDYLKSLIAISKWEVWNTDLPVIRNPAYELRTIEGKGMGMVATRRIAAGELLVNERPVYSQRTPLPRLSDYTDRNGHFYLGAVDGLSMKSKDKISSLKNSYGPDYHQLGGILKTNFLIHDITEIPDDAHVFSGVFPVISRANHDCSPNANYFFSFSTFSGGLRAITDIEIGEEITIMYTNLLEPRALRKASLEANYFFTCSCKACTADAVTARASDARRVQLSQMIRRLENGPRSSSPSLRELQDMLQAADTEGLGATYAQLLFYGSGRVMALGKTQLGMEWLQKAKKLYLNSEGEHSSIYKLICNIVH</sequence>
<feature type="compositionally biased region" description="Low complexity" evidence="1">
    <location>
        <begin position="7"/>
        <end position="21"/>
    </location>
</feature>
<dbReference type="InterPro" id="IPR046341">
    <property type="entry name" value="SET_dom_sf"/>
</dbReference>
<dbReference type="Proteomes" id="UP000799118">
    <property type="component" value="Unassembled WGS sequence"/>
</dbReference>
<dbReference type="Gene3D" id="2.170.270.10">
    <property type="entry name" value="SET domain"/>
    <property type="match status" value="1"/>
</dbReference>
<evidence type="ECO:0000259" key="2">
    <source>
        <dbReference type="PROSITE" id="PS50280"/>
    </source>
</evidence>
<dbReference type="EMBL" id="ML769395">
    <property type="protein sequence ID" value="KAE9407491.1"/>
    <property type="molecule type" value="Genomic_DNA"/>
</dbReference>
<dbReference type="Gene3D" id="1.25.40.10">
    <property type="entry name" value="Tetratricopeptide repeat domain"/>
    <property type="match status" value="1"/>
</dbReference>
<dbReference type="CDD" id="cd20071">
    <property type="entry name" value="SET_SMYD"/>
    <property type="match status" value="1"/>
</dbReference>
<organism evidence="3 4">
    <name type="scientific">Gymnopus androsaceus JB14</name>
    <dbReference type="NCBI Taxonomy" id="1447944"/>
    <lineage>
        <taxon>Eukaryota</taxon>
        <taxon>Fungi</taxon>
        <taxon>Dikarya</taxon>
        <taxon>Basidiomycota</taxon>
        <taxon>Agaricomycotina</taxon>
        <taxon>Agaricomycetes</taxon>
        <taxon>Agaricomycetidae</taxon>
        <taxon>Agaricales</taxon>
        <taxon>Marasmiineae</taxon>
        <taxon>Omphalotaceae</taxon>
        <taxon>Gymnopus</taxon>
    </lineage>
</organism>
<dbReference type="PANTHER" id="PTHR47332:SF4">
    <property type="entry name" value="SET DOMAIN-CONTAINING PROTEIN 5"/>
    <property type="match status" value="1"/>
</dbReference>
<dbReference type="PANTHER" id="PTHR47332">
    <property type="entry name" value="SET DOMAIN-CONTAINING PROTEIN 5"/>
    <property type="match status" value="1"/>
</dbReference>
<gene>
    <name evidence="3" type="ORF">BT96DRAFT_874489</name>
</gene>
<dbReference type="InterPro" id="IPR011990">
    <property type="entry name" value="TPR-like_helical_dom_sf"/>
</dbReference>
<reference evidence="3" key="1">
    <citation type="journal article" date="2019" name="Environ. Microbiol.">
        <title>Fungal ecological strategies reflected in gene transcription - a case study of two litter decomposers.</title>
        <authorList>
            <person name="Barbi F."/>
            <person name="Kohler A."/>
            <person name="Barry K."/>
            <person name="Baskaran P."/>
            <person name="Daum C."/>
            <person name="Fauchery L."/>
            <person name="Ihrmark K."/>
            <person name="Kuo A."/>
            <person name="LaButti K."/>
            <person name="Lipzen A."/>
            <person name="Morin E."/>
            <person name="Grigoriev I.V."/>
            <person name="Henrissat B."/>
            <person name="Lindahl B."/>
            <person name="Martin F."/>
        </authorList>
    </citation>
    <scope>NUCLEOTIDE SEQUENCE</scope>
    <source>
        <strain evidence="3">JB14</strain>
    </source>
</reference>
<dbReference type="Pfam" id="PF00856">
    <property type="entry name" value="SET"/>
    <property type="match status" value="1"/>
</dbReference>
<dbReference type="AlphaFoldDB" id="A0A6A4IA53"/>
<dbReference type="InterPro" id="IPR001214">
    <property type="entry name" value="SET_dom"/>
</dbReference>
<protein>
    <submittedName>
        <fullName evidence="3">SET domain-containing protein</fullName>
    </submittedName>
</protein>
<evidence type="ECO:0000256" key="1">
    <source>
        <dbReference type="SAM" id="MobiDB-lite"/>
    </source>
</evidence>
<feature type="region of interest" description="Disordered" evidence="1">
    <location>
        <begin position="1"/>
        <end position="37"/>
    </location>
</feature>